<dbReference type="InterPro" id="IPR021109">
    <property type="entry name" value="Peptidase_aspartic_dom_sf"/>
</dbReference>
<dbReference type="SUPFAM" id="SSF53098">
    <property type="entry name" value="Ribonuclease H-like"/>
    <property type="match status" value="2"/>
</dbReference>
<dbReference type="GO" id="GO:0003676">
    <property type="term" value="F:nucleic acid binding"/>
    <property type="evidence" value="ECO:0007669"/>
    <property type="project" value="InterPro"/>
</dbReference>
<dbReference type="PROSITE" id="PS50878">
    <property type="entry name" value="RT_POL"/>
    <property type="match status" value="1"/>
</dbReference>
<dbReference type="InterPro" id="IPR043128">
    <property type="entry name" value="Rev_trsase/Diguanyl_cyclase"/>
</dbReference>
<dbReference type="PANTHER" id="PTHR48475">
    <property type="entry name" value="RIBONUCLEASE H"/>
    <property type="match status" value="1"/>
</dbReference>
<evidence type="ECO:0000259" key="4">
    <source>
        <dbReference type="PROSITE" id="PS50878"/>
    </source>
</evidence>
<organism evidence="7">
    <name type="scientific">Fagus sylvatica</name>
    <name type="common">Beechnut</name>
    <dbReference type="NCBI Taxonomy" id="28930"/>
    <lineage>
        <taxon>Eukaryota</taxon>
        <taxon>Viridiplantae</taxon>
        <taxon>Streptophyta</taxon>
        <taxon>Embryophyta</taxon>
        <taxon>Tracheophyta</taxon>
        <taxon>Spermatophyta</taxon>
        <taxon>Magnoliopsida</taxon>
        <taxon>eudicotyledons</taxon>
        <taxon>Gunneridae</taxon>
        <taxon>Pentapetalae</taxon>
        <taxon>rosids</taxon>
        <taxon>fabids</taxon>
        <taxon>Fagales</taxon>
        <taxon>Fagaceae</taxon>
        <taxon>Fagus</taxon>
    </lineage>
</organism>
<dbReference type="Gene3D" id="3.30.70.270">
    <property type="match status" value="1"/>
</dbReference>
<dbReference type="Pfam" id="PF00078">
    <property type="entry name" value="RVT_1"/>
    <property type="match status" value="1"/>
</dbReference>
<dbReference type="AlphaFoldDB" id="A0A2N9I7F1"/>
<evidence type="ECO:0000256" key="2">
    <source>
        <dbReference type="SAM" id="Coils"/>
    </source>
</evidence>
<feature type="region of interest" description="Disordered" evidence="3">
    <location>
        <begin position="34"/>
        <end position="139"/>
    </location>
</feature>
<dbReference type="CDD" id="cd01647">
    <property type="entry name" value="RT_LTR"/>
    <property type="match status" value="1"/>
</dbReference>
<dbReference type="InterPro" id="IPR000477">
    <property type="entry name" value="RT_dom"/>
</dbReference>
<dbReference type="CDD" id="cd00303">
    <property type="entry name" value="retropepsin_like"/>
    <property type="match status" value="1"/>
</dbReference>
<reference evidence="7" key="1">
    <citation type="submission" date="2018-02" db="EMBL/GenBank/DDBJ databases">
        <authorList>
            <person name="Cohen D.B."/>
            <person name="Kent A.D."/>
        </authorList>
    </citation>
    <scope>NUCLEOTIDE SEQUENCE</scope>
</reference>
<dbReference type="InterPro" id="IPR012337">
    <property type="entry name" value="RNaseH-like_sf"/>
</dbReference>
<evidence type="ECO:0000256" key="3">
    <source>
        <dbReference type="SAM" id="MobiDB-lite"/>
    </source>
</evidence>
<feature type="region of interest" description="Disordered" evidence="3">
    <location>
        <begin position="177"/>
        <end position="198"/>
    </location>
</feature>
<protein>
    <submittedName>
        <fullName evidence="7">Uncharacterized protein</fullName>
    </submittedName>
</protein>
<feature type="compositionally biased region" description="Basic and acidic residues" evidence="3">
    <location>
        <begin position="34"/>
        <end position="46"/>
    </location>
</feature>
<keyword evidence="1" id="KW-0233">DNA recombination</keyword>
<dbReference type="Pfam" id="PF13456">
    <property type="entry name" value="RVT_3"/>
    <property type="match status" value="1"/>
</dbReference>
<evidence type="ECO:0000259" key="6">
    <source>
        <dbReference type="PROSITE" id="PS50994"/>
    </source>
</evidence>
<evidence type="ECO:0000259" key="5">
    <source>
        <dbReference type="PROSITE" id="PS50879"/>
    </source>
</evidence>
<dbReference type="Gene3D" id="2.40.70.10">
    <property type="entry name" value="Acid Proteases"/>
    <property type="match status" value="1"/>
</dbReference>
<dbReference type="GO" id="GO:0004523">
    <property type="term" value="F:RNA-DNA hybrid ribonuclease activity"/>
    <property type="evidence" value="ECO:0007669"/>
    <property type="project" value="InterPro"/>
</dbReference>
<feature type="domain" description="RNase H type-1" evidence="5">
    <location>
        <begin position="841"/>
        <end position="970"/>
    </location>
</feature>
<sequence>MEGAHHHEGTSNDPPMTLIERQMQVIATSIQDLARETSRQNKELWHAIKKGPLTPHEVEKTPRADTGRRAREAPPLPVDRRQIKLRGHPNSPTDQNDRPNNLIDRIDHPDNPIVRLDPQKDDPSLRWPGKIRSDPNSRPKNLYCRFHRDHEHLTEDCMTLKEQVETLVRQGKLQKYVSRPTNTRPAKPPTQKEQTEKNRLGPVGEIRTIIGGPASGGTSRASRKAYARQVHNIMVVQRPPKNVRLDDQVISFSEEDARGTHQPHDDALVVTINIAGFTTRRVMIDNGSSADILYLPAYQQMRLDKDKLRPMDAPLVGFTGDKVCPVDIITLPITGSTYPKTVSKTVDFLIVNCPSAYNAIIGRPTLNRLRAVTSTYHLLPKFPTEHGIGEVRGDQILVKPSKELDTIELEDRHPEKTTRIGASLPPQIKESFIQFLKNNKDVFAWSHEDMPGINPSIISHKLNVNPSLRPVKQKQRIFAPERNNTIMEEVDKLLMANFIREVFYPHWLANVVMVKKNTGKWRMYFNFTNLNKACPKDSFPLPRINQLVDSTADHKLLTFMDAFSGYNQIMMDENDQEKTSFITSGRLFCYRVMPFGLKNAGATYQRLMNRMFHDQIGRNVEVYVNDMLVKSKEEDNHLDDVGETFETLRKYQMKLNPSKCAFGVYSGKFLGFMVSQRGIEANLDKIKAILEMQPPKTTKEIQRLMGRAFEELKRYLMTPPLLSPSKQGEELYLYLAVSPTAISSALIREEDGRQLPVYYTSRALREVEERYPPMEKLAFALVTAAMNKPDAARQLIQWSIELSEFDIDYRSQSAVKEQALADFITELTNKDDEPTETEENQASRWTVHTDGSSTKNAGGVGIIIRSPEGDIIKWAIRLQYTTTNNEAEYEALLAGLKTAKTLRATELDVHSDSQLVVGQVNGDYKAKEGQMLQYLNLVRHQMSRFHEVKLTRIPREQNIAADQLARSTSSNELNDELKGLYQTTATRPDGSRCLAPEEAEYVLREIDEGICRNHSGARSLSKKVIRAGKQFDNPKFRKFSKELGIHNHYSSPGHPQANGQVKVTNRTTVRIPTGEMPFRMTFGIEAVVPVEIGMTTFRTAMHDDQQNDTQICLNLDLVDEVWEQAEERMKRYQERMTRHHNTKVKARRFEVGDLILRKVTLATRDPTQGKLGPNWEGPYKVIEIHRRGTYHLETMDGRRLPHPWNIEHLKKYYP</sequence>
<dbReference type="SUPFAM" id="SSF56672">
    <property type="entry name" value="DNA/RNA polymerases"/>
    <property type="match status" value="1"/>
</dbReference>
<dbReference type="InterPro" id="IPR036397">
    <property type="entry name" value="RNaseH_sf"/>
</dbReference>
<feature type="compositionally biased region" description="Basic and acidic residues" evidence="3">
    <location>
        <begin position="56"/>
        <end position="82"/>
    </location>
</feature>
<feature type="domain" description="Integrase catalytic" evidence="6">
    <location>
        <begin position="950"/>
        <end position="1067"/>
    </location>
</feature>
<feature type="region of interest" description="Disordered" evidence="3">
    <location>
        <begin position="828"/>
        <end position="850"/>
    </location>
</feature>
<dbReference type="EMBL" id="OIVN01004935">
    <property type="protein sequence ID" value="SPD20044.1"/>
    <property type="molecule type" value="Genomic_DNA"/>
</dbReference>
<dbReference type="Gene3D" id="3.30.420.10">
    <property type="entry name" value="Ribonuclease H-like superfamily/Ribonuclease H"/>
    <property type="match status" value="2"/>
</dbReference>
<dbReference type="InterPro" id="IPR002156">
    <property type="entry name" value="RNaseH_domain"/>
</dbReference>
<dbReference type="PROSITE" id="PS50879">
    <property type="entry name" value="RNASE_H_1"/>
    <property type="match status" value="1"/>
</dbReference>
<dbReference type="CDD" id="cd09279">
    <property type="entry name" value="RNase_HI_like"/>
    <property type="match status" value="1"/>
</dbReference>
<feature type="coiled-coil region" evidence="2">
    <location>
        <begin position="1115"/>
        <end position="1142"/>
    </location>
</feature>
<dbReference type="PANTHER" id="PTHR48475:SF2">
    <property type="entry name" value="RIBONUCLEASE H"/>
    <property type="match status" value="1"/>
</dbReference>
<keyword evidence="2" id="KW-0175">Coiled coil</keyword>
<evidence type="ECO:0000313" key="7">
    <source>
        <dbReference type="EMBL" id="SPD20044.1"/>
    </source>
</evidence>
<feature type="compositionally biased region" description="Polar residues" evidence="3">
    <location>
        <begin position="840"/>
        <end position="850"/>
    </location>
</feature>
<dbReference type="InterPro" id="IPR001584">
    <property type="entry name" value="Integrase_cat-core"/>
</dbReference>
<accession>A0A2N9I7F1</accession>
<dbReference type="Gene3D" id="3.10.10.10">
    <property type="entry name" value="HIV Type 1 Reverse Transcriptase, subunit A, domain 1"/>
    <property type="match status" value="1"/>
</dbReference>
<dbReference type="GO" id="GO:0015074">
    <property type="term" value="P:DNA integration"/>
    <property type="evidence" value="ECO:0007669"/>
    <property type="project" value="InterPro"/>
</dbReference>
<evidence type="ECO:0000256" key="1">
    <source>
        <dbReference type="ARBA" id="ARBA00023172"/>
    </source>
</evidence>
<gene>
    <name evidence="7" type="ORF">FSB_LOCUS47926</name>
</gene>
<dbReference type="PROSITE" id="PS50994">
    <property type="entry name" value="INTEGRASE"/>
    <property type="match status" value="1"/>
</dbReference>
<dbReference type="GO" id="GO:0006310">
    <property type="term" value="P:DNA recombination"/>
    <property type="evidence" value="ECO:0007669"/>
    <property type="project" value="UniProtKB-KW"/>
</dbReference>
<proteinExistence type="predicted"/>
<feature type="domain" description="Reverse transcriptase" evidence="4">
    <location>
        <begin position="495"/>
        <end position="674"/>
    </location>
</feature>
<name>A0A2N9I7F1_FAGSY</name>
<dbReference type="Pfam" id="PF17919">
    <property type="entry name" value="RT_RNaseH_2"/>
    <property type="match status" value="1"/>
</dbReference>
<dbReference type="InterPro" id="IPR041577">
    <property type="entry name" value="RT_RNaseH_2"/>
</dbReference>
<dbReference type="InterPro" id="IPR043502">
    <property type="entry name" value="DNA/RNA_pol_sf"/>
</dbReference>